<evidence type="ECO:0000256" key="3">
    <source>
        <dbReference type="ARBA" id="ARBA00023163"/>
    </source>
</evidence>
<reference evidence="5" key="1">
    <citation type="submission" date="2020-10" db="EMBL/GenBank/DDBJ databases">
        <authorList>
            <person name="Gilroy R."/>
        </authorList>
    </citation>
    <scope>NUCLEOTIDE SEQUENCE</scope>
    <source>
        <strain evidence="5">E3-2379</strain>
    </source>
</reference>
<gene>
    <name evidence="5" type="ORF">IAC13_08780</name>
</gene>
<dbReference type="EMBL" id="JADIML010000246">
    <property type="protein sequence ID" value="MBO8464011.1"/>
    <property type="molecule type" value="Genomic_DNA"/>
</dbReference>
<dbReference type="GO" id="GO:0003700">
    <property type="term" value="F:DNA-binding transcription factor activity"/>
    <property type="evidence" value="ECO:0007669"/>
    <property type="project" value="InterPro"/>
</dbReference>
<dbReference type="SUPFAM" id="SSF46785">
    <property type="entry name" value="Winged helix' DNA-binding domain"/>
    <property type="match status" value="1"/>
</dbReference>
<dbReference type="Gene3D" id="1.10.10.10">
    <property type="entry name" value="Winged helix-like DNA-binding domain superfamily/Winged helix DNA-binding domain"/>
    <property type="match status" value="1"/>
</dbReference>
<evidence type="ECO:0000313" key="5">
    <source>
        <dbReference type="EMBL" id="MBO8464011.1"/>
    </source>
</evidence>
<keyword evidence="1" id="KW-0805">Transcription regulation</keyword>
<dbReference type="SMART" id="SM00347">
    <property type="entry name" value="HTH_MARR"/>
    <property type="match status" value="1"/>
</dbReference>
<dbReference type="Proteomes" id="UP000823618">
    <property type="component" value="Unassembled WGS sequence"/>
</dbReference>
<dbReference type="GO" id="GO:0003677">
    <property type="term" value="F:DNA binding"/>
    <property type="evidence" value="ECO:0007669"/>
    <property type="project" value="UniProtKB-KW"/>
</dbReference>
<dbReference type="PROSITE" id="PS01117">
    <property type="entry name" value="HTH_MARR_1"/>
    <property type="match status" value="1"/>
</dbReference>
<dbReference type="Pfam" id="PF12802">
    <property type="entry name" value="MarR_2"/>
    <property type="match status" value="1"/>
</dbReference>
<dbReference type="PANTHER" id="PTHR42756">
    <property type="entry name" value="TRANSCRIPTIONAL REGULATOR, MARR"/>
    <property type="match status" value="1"/>
</dbReference>
<dbReference type="InterPro" id="IPR036388">
    <property type="entry name" value="WH-like_DNA-bd_sf"/>
</dbReference>
<reference evidence="5" key="2">
    <citation type="journal article" date="2021" name="PeerJ">
        <title>Extensive microbial diversity within the chicken gut microbiome revealed by metagenomics and culture.</title>
        <authorList>
            <person name="Gilroy R."/>
            <person name="Ravi A."/>
            <person name="Getino M."/>
            <person name="Pursley I."/>
            <person name="Horton D.L."/>
            <person name="Alikhan N.F."/>
            <person name="Baker D."/>
            <person name="Gharbi K."/>
            <person name="Hall N."/>
            <person name="Watson M."/>
            <person name="Adriaenssens E.M."/>
            <person name="Foster-Nyarko E."/>
            <person name="Jarju S."/>
            <person name="Secka A."/>
            <person name="Antonio M."/>
            <person name="Oren A."/>
            <person name="Chaudhuri R.R."/>
            <person name="La Ragione R."/>
            <person name="Hildebrand F."/>
            <person name="Pallen M.J."/>
        </authorList>
    </citation>
    <scope>NUCLEOTIDE SEQUENCE</scope>
    <source>
        <strain evidence="5">E3-2379</strain>
    </source>
</reference>
<feature type="domain" description="HTH marR-type" evidence="4">
    <location>
        <begin position="5"/>
        <end position="137"/>
    </location>
</feature>
<protein>
    <submittedName>
        <fullName evidence="5">MarR family transcriptional regulator</fullName>
    </submittedName>
</protein>
<dbReference type="AlphaFoldDB" id="A0A9D9N868"/>
<dbReference type="PANTHER" id="PTHR42756:SF1">
    <property type="entry name" value="TRANSCRIPTIONAL REPRESSOR OF EMRAB OPERON"/>
    <property type="match status" value="1"/>
</dbReference>
<dbReference type="InterPro" id="IPR000835">
    <property type="entry name" value="HTH_MarR-typ"/>
</dbReference>
<comment type="caution">
    <text evidence="5">The sequence shown here is derived from an EMBL/GenBank/DDBJ whole genome shotgun (WGS) entry which is preliminary data.</text>
</comment>
<evidence type="ECO:0000313" key="6">
    <source>
        <dbReference type="Proteomes" id="UP000823618"/>
    </source>
</evidence>
<dbReference type="PRINTS" id="PR00598">
    <property type="entry name" value="HTHMARR"/>
</dbReference>
<sequence>MKHQTATFLKSISLIQRNTNRYFDTMLEEFQIGSGQQFFLLRIFEHDGITLYDLAKTGGYDKGTATKAVQKLVDQGYVECVMDERDKRVRHLHITPSGMPVIERLYEIRACWKSTLLDGMTNEQEEELLKLLEQIAKASSHTLCEIGGKKEHKRQ</sequence>
<name>A0A9D9N868_9FIRM</name>
<dbReference type="InterPro" id="IPR036390">
    <property type="entry name" value="WH_DNA-bd_sf"/>
</dbReference>
<accession>A0A9D9N868</accession>
<evidence type="ECO:0000256" key="1">
    <source>
        <dbReference type="ARBA" id="ARBA00023015"/>
    </source>
</evidence>
<evidence type="ECO:0000256" key="2">
    <source>
        <dbReference type="ARBA" id="ARBA00023125"/>
    </source>
</evidence>
<evidence type="ECO:0000259" key="4">
    <source>
        <dbReference type="PROSITE" id="PS50995"/>
    </source>
</evidence>
<proteinExistence type="predicted"/>
<keyword evidence="3" id="KW-0804">Transcription</keyword>
<keyword evidence="2" id="KW-0238">DNA-binding</keyword>
<dbReference type="InterPro" id="IPR023187">
    <property type="entry name" value="Tscrpt_reg_MarR-type_CS"/>
</dbReference>
<dbReference type="PROSITE" id="PS50995">
    <property type="entry name" value="HTH_MARR_2"/>
    <property type="match status" value="1"/>
</dbReference>
<organism evidence="5 6">
    <name type="scientific">Candidatus Scybalomonas excrementavium</name>
    <dbReference type="NCBI Taxonomy" id="2840943"/>
    <lineage>
        <taxon>Bacteria</taxon>
        <taxon>Bacillati</taxon>
        <taxon>Bacillota</taxon>
        <taxon>Clostridia</taxon>
        <taxon>Lachnospirales</taxon>
        <taxon>Lachnospiraceae</taxon>
        <taxon>Lachnospiraceae incertae sedis</taxon>
        <taxon>Candidatus Scybalomonas</taxon>
    </lineage>
</organism>